<dbReference type="OrthoDB" id="409136at2759"/>
<dbReference type="AlphaFoldDB" id="A0A7I8WSI2"/>
<dbReference type="EMBL" id="CAJFDI010000004">
    <property type="protein sequence ID" value="CAD5226132.1"/>
    <property type="molecule type" value="Genomic_DNA"/>
</dbReference>
<dbReference type="PANTHER" id="PTHR46762:SF1">
    <property type="entry name" value="NUCLEOREDOXIN-LIKE PROTEIN 2"/>
    <property type="match status" value="1"/>
</dbReference>
<name>A0A7I8WSI2_BURXY</name>
<dbReference type="SMR" id="A0A7I8WSI2"/>
<comment type="caution">
    <text evidence="2">The sequence shown here is derived from an EMBL/GenBank/DDBJ whole genome shotgun (WGS) entry which is preliminary data.</text>
</comment>
<dbReference type="SUPFAM" id="SSF52833">
    <property type="entry name" value="Thioredoxin-like"/>
    <property type="match status" value="1"/>
</dbReference>
<dbReference type="InterPro" id="IPR029519">
    <property type="entry name" value="RdCVF2"/>
</dbReference>
<evidence type="ECO:0000313" key="3">
    <source>
        <dbReference type="Proteomes" id="UP000659654"/>
    </source>
</evidence>
<gene>
    <name evidence="2" type="ORF">BXYJ_LOCUS8892</name>
</gene>
<dbReference type="CDD" id="cd02964">
    <property type="entry name" value="TryX_like_family"/>
    <property type="match status" value="1"/>
</dbReference>
<dbReference type="InterPro" id="IPR036249">
    <property type="entry name" value="Thioredoxin-like_sf"/>
</dbReference>
<dbReference type="GO" id="GO:0007600">
    <property type="term" value="P:sensory perception"/>
    <property type="evidence" value="ECO:0007669"/>
    <property type="project" value="InterPro"/>
</dbReference>
<reference evidence="2" key="1">
    <citation type="submission" date="2020-09" db="EMBL/GenBank/DDBJ databases">
        <authorList>
            <person name="Kikuchi T."/>
        </authorList>
    </citation>
    <scope>NUCLEOTIDE SEQUENCE</scope>
    <source>
        <strain evidence="2">Ka4C1</strain>
    </source>
</reference>
<dbReference type="Proteomes" id="UP000582659">
    <property type="component" value="Unassembled WGS sequence"/>
</dbReference>
<dbReference type="GO" id="GO:0045494">
    <property type="term" value="P:photoreceptor cell maintenance"/>
    <property type="evidence" value="ECO:0007669"/>
    <property type="project" value="InterPro"/>
</dbReference>
<feature type="domain" description="Thioredoxin" evidence="1">
    <location>
        <begin position="1"/>
        <end position="146"/>
    </location>
</feature>
<evidence type="ECO:0000259" key="1">
    <source>
        <dbReference type="PROSITE" id="PS51352"/>
    </source>
</evidence>
<dbReference type="Pfam" id="PF13905">
    <property type="entry name" value="Thioredoxin_8"/>
    <property type="match status" value="1"/>
</dbReference>
<protein>
    <submittedName>
        <fullName evidence="2">(pine wood nematode) hypothetical protein</fullName>
    </submittedName>
</protein>
<dbReference type="PROSITE" id="PS51352">
    <property type="entry name" value="THIOREDOXIN_2"/>
    <property type="match status" value="1"/>
</dbReference>
<evidence type="ECO:0000313" key="2">
    <source>
        <dbReference type="EMBL" id="CAD5226132.1"/>
    </source>
</evidence>
<accession>A0A7I8WSI2</accession>
<sequence length="149" mass="17137">MSELLKGVQVVLPDGKKVNGEEHLKGKVVALYFSAGWCPPCRAFTPKLKAYYEKLQELGKDFEVVWVSRDRSEEDLLEYYRDHHAKWVYLPFGDPHIQEFLTKYEVKTIPALKVVKPDGTVVVQDARTEVAQKGGDAEALFEEWQAFYN</sequence>
<proteinExistence type="predicted"/>
<dbReference type="InterPro" id="IPR013766">
    <property type="entry name" value="Thioredoxin_domain"/>
</dbReference>
<organism evidence="2 3">
    <name type="scientific">Bursaphelenchus xylophilus</name>
    <name type="common">Pinewood nematode worm</name>
    <name type="synonym">Aphelenchoides xylophilus</name>
    <dbReference type="NCBI Taxonomy" id="6326"/>
    <lineage>
        <taxon>Eukaryota</taxon>
        <taxon>Metazoa</taxon>
        <taxon>Ecdysozoa</taxon>
        <taxon>Nematoda</taxon>
        <taxon>Chromadorea</taxon>
        <taxon>Rhabditida</taxon>
        <taxon>Tylenchina</taxon>
        <taxon>Tylenchomorpha</taxon>
        <taxon>Aphelenchoidea</taxon>
        <taxon>Aphelenchoididae</taxon>
        <taxon>Bursaphelenchus</taxon>
    </lineage>
</organism>
<keyword evidence="3" id="KW-1185">Reference proteome</keyword>
<dbReference type="InterPro" id="IPR012336">
    <property type="entry name" value="Thioredoxin-like_fold"/>
</dbReference>
<dbReference type="Proteomes" id="UP000659654">
    <property type="component" value="Unassembled WGS sequence"/>
</dbReference>
<dbReference type="Gene3D" id="3.40.30.10">
    <property type="entry name" value="Glutaredoxin"/>
    <property type="match status" value="1"/>
</dbReference>
<dbReference type="PANTHER" id="PTHR46762">
    <property type="entry name" value="NUCLEOREDOXIN-LIKE PROTEIN 2"/>
    <property type="match status" value="1"/>
</dbReference>
<dbReference type="EMBL" id="CAJFCV020000004">
    <property type="protein sequence ID" value="CAG9115458.1"/>
    <property type="molecule type" value="Genomic_DNA"/>
</dbReference>